<dbReference type="Proteomes" id="UP001515480">
    <property type="component" value="Unassembled WGS sequence"/>
</dbReference>
<organism evidence="2 3">
    <name type="scientific">Prymnesium parvum</name>
    <name type="common">Toxic golden alga</name>
    <dbReference type="NCBI Taxonomy" id="97485"/>
    <lineage>
        <taxon>Eukaryota</taxon>
        <taxon>Haptista</taxon>
        <taxon>Haptophyta</taxon>
        <taxon>Prymnesiophyceae</taxon>
        <taxon>Prymnesiales</taxon>
        <taxon>Prymnesiaceae</taxon>
        <taxon>Prymnesium</taxon>
    </lineage>
</organism>
<accession>A0AB34JMB2</accession>
<sequence>MDRDDDNGEEEELDEDANFAPTEEEVADESAEEQQLLNQNSARWDRFLNWVRDIETPWESEDTDEYRKYRAVQYCNGARAVSRDLYALKPTLQSWVPHVACNIVPRQIVELGDPSRRSADACESFGACAKNIIKHLTCRRRLRGGYGRGYIEQAFRRLAVRSNLVHGPENALFLQRKDHRLLGSGRSVSARDRLEGPHMSVRVKVAQEAENA</sequence>
<dbReference type="EMBL" id="JBGBPQ010000006">
    <property type="protein sequence ID" value="KAL1523064.1"/>
    <property type="molecule type" value="Genomic_DNA"/>
</dbReference>
<feature type="region of interest" description="Disordered" evidence="1">
    <location>
        <begin position="1"/>
        <end position="33"/>
    </location>
</feature>
<name>A0AB34JMB2_PRYPA</name>
<comment type="caution">
    <text evidence="2">The sequence shown here is derived from an EMBL/GenBank/DDBJ whole genome shotgun (WGS) entry which is preliminary data.</text>
</comment>
<dbReference type="AlphaFoldDB" id="A0AB34JMB2"/>
<feature type="compositionally biased region" description="Acidic residues" evidence="1">
    <location>
        <begin position="1"/>
        <end position="32"/>
    </location>
</feature>
<protein>
    <submittedName>
        <fullName evidence="2">Uncharacterized protein</fullName>
    </submittedName>
</protein>
<proteinExistence type="predicted"/>
<gene>
    <name evidence="2" type="ORF">AB1Y20_018024</name>
</gene>
<keyword evidence="3" id="KW-1185">Reference proteome</keyword>
<reference evidence="2 3" key="1">
    <citation type="journal article" date="2024" name="Science">
        <title>Giant polyketide synthase enzymes in the biosynthesis of giant marine polyether toxins.</title>
        <authorList>
            <person name="Fallon T.R."/>
            <person name="Shende V.V."/>
            <person name="Wierzbicki I.H."/>
            <person name="Pendleton A.L."/>
            <person name="Watervoot N.F."/>
            <person name="Auber R.P."/>
            <person name="Gonzalez D.J."/>
            <person name="Wisecaver J.H."/>
            <person name="Moore B.S."/>
        </authorList>
    </citation>
    <scope>NUCLEOTIDE SEQUENCE [LARGE SCALE GENOMIC DNA]</scope>
    <source>
        <strain evidence="2 3">12B1</strain>
    </source>
</reference>
<evidence type="ECO:0000313" key="3">
    <source>
        <dbReference type="Proteomes" id="UP001515480"/>
    </source>
</evidence>
<evidence type="ECO:0000256" key="1">
    <source>
        <dbReference type="SAM" id="MobiDB-lite"/>
    </source>
</evidence>
<evidence type="ECO:0000313" key="2">
    <source>
        <dbReference type="EMBL" id="KAL1523064.1"/>
    </source>
</evidence>